<keyword evidence="1" id="KW-1133">Transmembrane helix</keyword>
<proteinExistence type="predicted"/>
<organism evidence="3 4">
    <name type="scientific">Passalora fulva</name>
    <name type="common">Tomato leaf mold</name>
    <name type="synonym">Cladosporium fulvum</name>
    <dbReference type="NCBI Taxonomy" id="5499"/>
    <lineage>
        <taxon>Eukaryota</taxon>
        <taxon>Fungi</taxon>
        <taxon>Dikarya</taxon>
        <taxon>Ascomycota</taxon>
        <taxon>Pezizomycotina</taxon>
        <taxon>Dothideomycetes</taxon>
        <taxon>Dothideomycetidae</taxon>
        <taxon>Mycosphaerellales</taxon>
        <taxon>Mycosphaerellaceae</taxon>
        <taxon>Fulvia</taxon>
    </lineage>
</organism>
<evidence type="ECO:0000313" key="3">
    <source>
        <dbReference type="EMBL" id="UJO24135.1"/>
    </source>
</evidence>
<dbReference type="Pfam" id="PF06985">
    <property type="entry name" value="HET"/>
    <property type="match status" value="1"/>
</dbReference>
<protein>
    <recommendedName>
        <fullName evidence="2">Heterokaryon incompatibility domain-containing protein</fullName>
    </recommendedName>
</protein>
<evidence type="ECO:0000259" key="2">
    <source>
        <dbReference type="Pfam" id="PF06985"/>
    </source>
</evidence>
<accession>A0A9Q8PKF7</accession>
<keyword evidence="4" id="KW-1185">Reference proteome</keyword>
<dbReference type="RefSeq" id="XP_047768501.1">
    <property type="nucleotide sequence ID" value="XM_047912279.1"/>
</dbReference>
<keyword evidence="1" id="KW-0472">Membrane</keyword>
<reference evidence="3" key="2">
    <citation type="journal article" date="2022" name="Microb. Genom.">
        <title>A chromosome-scale genome assembly of the tomato pathogen Cladosporium fulvum reveals a compartmentalized genome architecture and the presence of a dispensable chromosome.</title>
        <authorList>
            <person name="Zaccaron A.Z."/>
            <person name="Chen L.H."/>
            <person name="Samaras A."/>
            <person name="Stergiopoulos I."/>
        </authorList>
    </citation>
    <scope>NUCLEOTIDE SEQUENCE</scope>
    <source>
        <strain evidence="3">Race5_Kim</strain>
    </source>
</reference>
<evidence type="ECO:0000256" key="1">
    <source>
        <dbReference type="SAM" id="Phobius"/>
    </source>
</evidence>
<sequence>MFGHEQRLRISRELVEMLRNLRDVVESRLLWIDALCINQADEKERYSQILLVGDIYRHASKVLLCYGKGDSTIEHEDCASVDGRWPWVGYIDIRSAITCLRGRPWRLSWLLEKAACLDMWTDVRYKQVSGQDSMSWESQPPMKRAILKPGILMFTPIPLLVIRDYATARDLGPKIPMYLRQSSDSDTWSSRVAAQKYWIVEPPPEMFAAATMTFIILLTWHRGLNERYPVQSKIMVTSVAGGILLGALLDLSVCASMLNLVPIAAYLAAIASELIIVASSKKNTMKDSSESRLWRVDEKLFHIEAKDGV</sequence>
<gene>
    <name evidence="3" type="ORF">CLAFUR5_13131</name>
</gene>
<feature type="domain" description="Heterokaryon incompatibility" evidence="2">
    <location>
        <begin position="6"/>
        <end position="73"/>
    </location>
</feature>
<feature type="transmembrane region" description="Helical" evidence="1">
    <location>
        <begin position="259"/>
        <end position="278"/>
    </location>
</feature>
<dbReference type="EMBL" id="CP090173">
    <property type="protein sequence ID" value="UJO24135.1"/>
    <property type="molecule type" value="Genomic_DNA"/>
</dbReference>
<dbReference type="OrthoDB" id="2157530at2759"/>
<dbReference type="InterPro" id="IPR052895">
    <property type="entry name" value="HetReg/Transcr_Mod"/>
</dbReference>
<dbReference type="InterPro" id="IPR010730">
    <property type="entry name" value="HET"/>
</dbReference>
<reference evidence="3" key="1">
    <citation type="submission" date="2021-12" db="EMBL/GenBank/DDBJ databases">
        <authorList>
            <person name="Zaccaron A."/>
            <person name="Stergiopoulos I."/>
        </authorList>
    </citation>
    <scope>NUCLEOTIDE SEQUENCE</scope>
    <source>
        <strain evidence="3">Race5_Kim</strain>
    </source>
</reference>
<keyword evidence="1" id="KW-0812">Transmembrane</keyword>
<dbReference type="Proteomes" id="UP000756132">
    <property type="component" value="Chromosome 11"/>
</dbReference>
<dbReference type="PANTHER" id="PTHR24148">
    <property type="entry name" value="ANKYRIN REPEAT DOMAIN-CONTAINING PROTEIN 39 HOMOLOG-RELATED"/>
    <property type="match status" value="1"/>
</dbReference>
<dbReference type="AlphaFoldDB" id="A0A9Q8PKF7"/>
<dbReference type="KEGG" id="ffu:CLAFUR5_13131"/>
<name>A0A9Q8PKF7_PASFU</name>
<dbReference type="GeneID" id="71993009"/>
<dbReference type="PANTHER" id="PTHR24148:SF64">
    <property type="entry name" value="HETEROKARYON INCOMPATIBILITY DOMAIN-CONTAINING PROTEIN"/>
    <property type="match status" value="1"/>
</dbReference>
<evidence type="ECO:0000313" key="4">
    <source>
        <dbReference type="Proteomes" id="UP000756132"/>
    </source>
</evidence>